<name>A0ABP8HXD3_9GAMM</name>
<protein>
    <submittedName>
        <fullName evidence="1">DUF1415 domain-containing protein</fullName>
    </submittedName>
</protein>
<dbReference type="RefSeq" id="WP_223576827.1">
    <property type="nucleotide sequence ID" value="NZ_BAABFU010000001.1"/>
</dbReference>
<organism evidence="1 2">
    <name type="scientific">Kangiella taiwanensis</name>
    <dbReference type="NCBI Taxonomy" id="1079179"/>
    <lineage>
        <taxon>Bacteria</taxon>
        <taxon>Pseudomonadati</taxon>
        <taxon>Pseudomonadota</taxon>
        <taxon>Gammaproteobacteria</taxon>
        <taxon>Kangiellales</taxon>
        <taxon>Kangiellaceae</taxon>
        <taxon>Kangiella</taxon>
    </lineage>
</organism>
<dbReference type="Proteomes" id="UP001501294">
    <property type="component" value="Unassembled WGS sequence"/>
</dbReference>
<dbReference type="Pfam" id="PF07209">
    <property type="entry name" value="DUF1415"/>
    <property type="match status" value="1"/>
</dbReference>
<comment type="caution">
    <text evidence="1">The sequence shown here is derived from an EMBL/GenBank/DDBJ whole genome shotgun (WGS) entry which is preliminary data.</text>
</comment>
<dbReference type="EMBL" id="BAABFU010000001">
    <property type="protein sequence ID" value="GAA4346810.1"/>
    <property type="molecule type" value="Genomic_DNA"/>
</dbReference>
<sequence>MTDLPVENIIASTRYWLSQTVIGYNFCPFARREFVRNTINYTVSSSNSIEPVLYELVDELTTLEQNPNIETILIILPQGFNSFDDYLDLVDYSNQLLERLEYTGVYQIATFHPDYCFDGLETDDPANYTNRSPYPMLHILREASLDRALDNYDDPESIPENNIKLAREKGGATFKDILKRSLKTKPESL</sequence>
<proteinExistence type="predicted"/>
<evidence type="ECO:0000313" key="1">
    <source>
        <dbReference type="EMBL" id="GAA4346810.1"/>
    </source>
</evidence>
<gene>
    <name evidence="1" type="ORF">GCM10023150_08540</name>
</gene>
<keyword evidence="2" id="KW-1185">Reference proteome</keyword>
<reference evidence="2" key="1">
    <citation type="journal article" date="2019" name="Int. J. Syst. Evol. Microbiol.">
        <title>The Global Catalogue of Microorganisms (GCM) 10K type strain sequencing project: providing services to taxonomists for standard genome sequencing and annotation.</title>
        <authorList>
            <consortium name="The Broad Institute Genomics Platform"/>
            <consortium name="The Broad Institute Genome Sequencing Center for Infectious Disease"/>
            <person name="Wu L."/>
            <person name="Ma J."/>
        </authorList>
    </citation>
    <scope>NUCLEOTIDE SEQUENCE [LARGE SCALE GENOMIC DNA]</scope>
    <source>
        <strain evidence="2">JCM 17727</strain>
    </source>
</reference>
<evidence type="ECO:0000313" key="2">
    <source>
        <dbReference type="Proteomes" id="UP001501294"/>
    </source>
</evidence>
<accession>A0ABP8HXD3</accession>
<dbReference type="InterPro" id="IPR009858">
    <property type="entry name" value="DUF1415"/>
</dbReference>